<dbReference type="PANTHER" id="PTHR37304">
    <property type="entry name" value="MEMBRANE PROTEIN-RELATED"/>
    <property type="match status" value="1"/>
</dbReference>
<organism evidence="2">
    <name type="scientific">viral metagenome</name>
    <dbReference type="NCBI Taxonomy" id="1070528"/>
    <lineage>
        <taxon>unclassified sequences</taxon>
        <taxon>metagenomes</taxon>
        <taxon>organismal metagenomes</taxon>
    </lineage>
</organism>
<keyword evidence="1" id="KW-1133">Transmembrane helix</keyword>
<dbReference type="PANTHER" id="PTHR37304:SF1">
    <property type="entry name" value="MEMBRANE PROTEIN"/>
    <property type="match status" value="1"/>
</dbReference>
<dbReference type="InterPro" id="IPR007211">
    <property type="entry name" value="DUF378"/>
</dbReference>
<reference evidence="2" key="1">
    <citation type="journal article" date="2020" name="Nature">
        <title>Giant virus diversity and host interactions through global metagenomics.</title>
        <authorList>
            <person name="Schulz F."/>
            <person name="Roux S."/>
            <person name="Paez-Espino D."/>
            <person name="Jungbluth S."/>
            <person name="Walsh D.A."/>
            <person name="Denef V.J."/>
            <person name="McMahon K.D."/>
            <person name="Konstantinidis K.T."/>
            <person name="Eloe-Fadrosh E.A."/>
            <person name="Kyrpides N.C."/>
            <person name="Woyke T."/>
        </authorList>
    </citation>
    <scope>NUCLEOTIDE SEQUENCE</scope>
    <source>
        <strain evidence="2">GVMAG-M-3300023174-60</strain>
    </source>
</reference>
<evidence type="ECO:0000256" key="1">
    <source>
        <dbReference type="SAM" id="Phobius"/>
    </source>
</evidence>
<evidence type="ECO:0000313" key="2">
    <source>
        <dbReference type="EMBL" id="QHT20318.1"/>
    </source>
</evidence>
<keyword evidence="1" id="KW-0472">Membrane</keyword>
<sequence length="225" mass="25014">MDSFFENRFVGVWSETYVRKLLFKFAMVLLIIGGLNWLLVGLFDVNLVSGIFGKGGIATFIYVLVGVSALAIMFDRDTYLPFLGPMVAPCSVLENRDPPGATREVKVNVEPNVKVIYWAAEPASENLKKLNSWKQAYLDYQNAGVTTSSGDGVAVLKIRDPQSYKVPLKGQLAPHVHYRVCGEAGWMGKITTVFLDQNKVEGFEDKKTDKNYKIMNLADTAASIY</sequence>
<name>A0A6C0DV10_9ZZZZ</name>
<accession>A0A6C0DV10</accession>
<feature type="transmembrane region" description="Helical" evidence="1">
    <location>
        <begin position="55"/>
        <end position="74"/>
    </location>
</feature>
<feature type="transmembrane region" description="Helical" evidence="1">
    <location>
        <begin position="21"/>
        <end position="43"/>
    </location>
</feature>
<proteinExistence type="predicted"/>
<dbReference type="EMBL" id="MN739677">
    <property type="protein sequence ID" value="QHT20318.1"/>
    <property type="molecule type" value="Genomic_DNA"/>
</dbReference>
<dbReference type="AlphaFoldDB" id="A0A6C0DV10"/>
<keyword evidence="1" id="KW-0812">Transmembrane</keyword>
<dbReference type="Pfam" id="PF04070">
    <property type="entry name" value="DUF378"/>
    <property type="match status" value="1"/>
</dbReference>
<protein>
    <submittedName>
        <fullName evidence="2">Uncharacterized protein</fullName>
    </submittedName>
</protein>